<comment type="subcellular location">
    <subcellularLocation>
        <location evidence="1">Cell membrane</location>
        <topology evidence="1">Multi-pass membrane protein</topology>
    </subcellularLocation>
</comment>
<evidence type="ECO:0000259" key="8">
    <source>
        <dbReference type="PROSITE" id="PS50850"/>
    </source>
</evidence>
<dbReference type="Proteomes" id="UP001208567">
    <property type="component" value="Unassembled WGS sequence"/>
</dbReference>
<name>A0ABQ5N2Y2_9CLOT</name>
<evidence type="ECO:0000313" key="9">
    <source>
        <dbReference type="EMBL" id="GLC29568.1"/>
    </source>
</evidence>
<feature type="transmembrane region" description="Helical" evidence="7">
    <location>
        <begin position="374"/>
        <end position="395"/>
    </location>
</feature>
<feature type="transmembrane region" description="Helical" evidence="7">
    <location>
        <begin position="89"/>
        <end position="109"/>
    </location>
</feature>
<dbReference type="PANTHER" id="PTHR43266:SF10">
    <property type="entry name" value="BACILYSIN EXPORTER BACE-RELATED"/>
    <property type="match status" value="1"/>
</dbReference>
<protein>
    <submittedName>
        <fullName evidence="9">MFS transporter</fullName>
    </submittedName>
</protein>
<evidence type="ECO:0000256" key="7">
    <source>
        <dbReference type="SAM" id="Phobius"/>
    </source>
</evidence>
<keyword evidence="4 7" id="KW-0812">Transmembrane</keyword>
<feature type="transmembrane region" description="Helical" evidence="7">
    <location>
        <begin position="309"/>
        <end position="334"/>
    </location>
</feature>
<keyword evidence="5 7" id="KW-1133">Transmembrane helix</keyword>
<dbReference type="PANTHER" id="PTHR43266">
    <property type="entry name" value="MACROLIDE-EFFLUX PROTEIN"/>
    <property type="match status" value="1"/>
</dbReference>
<dbReference type="RefSeq" id="WP_264848861.1">
    <property type="nucleotide sequence ID" value="NZ_BRXR01000001.1"/>
</dbReference>
<accession>A0ABQ5N2Y2</accession>
<feature type="transmembrane region" description="Helical" evidence="7">
    <location>
        <begin position="346"/>
        <end position="368"/>
    </location>
</feature>
<organism evidence="9 10">
    <name type="scientific">Clostridium omnivorum</name>
    <dbReference type="NCBI Taxonomy" id="1604902"/>
    <lineage>
        <taxon>Bacteria</taxon>
        <taxon>Bacillati</taxon>
        <taxon>Bacillota</taxon>
        <taxon>Clostridia</taxon>
        <taxon>Eubacteriales</taxon>
        <taxon>Clostridiaceae</taxon>
        <taxon>Clostridium</taxon>
    </lineage>
</organism>
<dbReference type="InterPro" id="IPR036259">
    <property type="entry name" value="MFS_trans_sf"/>
</dbReference>
<dbReference type="EMBL" id="BRXR01000001">
    <property type="protein sequence ID" value="GLC29568.1"/>
    <property type="molecule type" value="Genomic_DNA"/>
</dbReference>
<keyword evidence="10" id="KW-1185">Reference proteome</keyword>
<evidence type="ECO:0000256" key="1">
    <source>
        <dbReference type="ARBA" id="ARBA00004651"/>
    </source>
</evidence>
<dbReference type="InterPro" id="IPR020846">
    <property type="entry name" value="MFS_dom"/>
</dbReference>
<evidence type="ECO:0000256" key="4">
    <source>
        <dbReference type="ARBA" id="ARBA00022692"/>
    </source>
</evidence>
<keyword evidence="2" id="KW-0813">Transport</keyword>
<dbReference type="Pfam" id="PF07690">
    <property type="entry name" value="MFS_1"/>
    <property type="match status" value="1"/>
</dbReference>
<evidence type="ECO:0000256" key="2">
    <source>
        <dbReference type="ARBA" id="ARBA00022448"/>
    </source>
</evidence>
<proteinExistence type="predicted"/>
<feature type="transmembrane region" description="Helical" evidence="7">
    <location>
        <begin position="12"/>
        <end position="37"/>
    </location>
</feature>
<evidence type="ECO:0000256" key="5">
    <source>
        <dbReference type="ARBA" id="ARBA00022989"/>
    </source>
</evidence>
<feature type="transmembrane region" description="Helical" evidence="7">
    <location>
        <begin position="169"/>
        <end position="191"/>
    </location>
</feature>
<feature type="transmembrane region" description="Helical" evidence="7">
    <location>
        <begin position="284"/>
        <end position="303"/>
    </location>
</feature>
<dbReference type="PROSITE" id="PS50850">
    <property type="entry name" value="MFS"/>
    <property type="match status" value="1"/>
</dbReference>
<dbReference type="SUPFAM" id="SSF103473">
    <property type="entry name" value="MFS general substrate transporter"/>
    <property type="match status" value="1"/>
</dbReference>
<reference evidence="9 10" key="1">
    <citation type="journal article" date="2024" name="Int. J. Syst. Evol. Microbiol.">
        <title>Clostridium omnivorum sp. nov., isolated from anoxic soil under the treatment of reductive soil disinfestation.</title>
        <authorList>
            <person name="Ueki A."/>
            <person name="Tonouchi A."/>
            <person name="Kaku N."/>
            <person name="Honma S."/>
            <person name="Ueki K."/>
        </authorList>
    </citation>
    <scope>NUCLEOTIDE SEQUENCE [LARGE SCALE GENOMIC DNA]</scope>
    <source>
        <strain evidence="9 10">E14</strain>
    </source>
</reference>
<keyword evidence="6 7" id="KW-0472">Membrane</keyword>
<evidence type="ECO:0000256" key="3">
    <source>
        <dbReference type="ARBA" id="ARBA00022475"/>
    </source>
</evidence>
<gene>
    <name evidence="9" type="ORF">bsdE14_09780</name>
</gene>
<dbReference type="InterPro" id="IPR011701">
    <property type="entry name" value="MFS"/>
</dbReference>
<comment type="caution">
    <text evidence="9">The sequence shown here is derived from an EMBL/GenBank/DDBJ whole genome shotgun (WGS) entry which is preliminary data.</text>
</comment>
<keyword evidence="3" id="KW-1003">Cell membrane</keyword>
<sequence>MKKLEKWQKSFFTIYIGQAFSLLSSSAVQFSIIWWITVQTGSAVALTIASVVGLLPQAIIGPFAGVFIDRYNRKPIMILADSAVALSSLVLGISFFFGTPSLIFIYVILFTRALGETFHKPAMQAAIPQLVPENELTKAGGVGQMIQSACSMVGPMLGAFLMSITTLQYAMFVDIIGASFAVLTLSSVKLVKHKVSSQSKLTVIEDMKLGLKAIKANKALVRVSIPVLLSTIVFVPLGTLLPLMVKVYFNGTAWSNGIVQTLFSSGMLISAMIISVTGGLKKQFLMISIGILSLGICSLIEGLLPSNAFLIFCIVVFIMGTTGMLTNIPFTAYVQRTIPQENLGKVLSLITSVMSFAAPVGMFIAGPISDIIGISNWMILAGTLMLIVGTLCYLLTRRFDKLAIG</sequence>
<feature type="transmembrane region" description="Helical" evidence="7">
    <location>
        <begin position="43"/>
        <end position="68"/>
    </location>
</feature>
<feature type="transmembrane region" description="Helical" evidence="7">
    <location>
        <begin position="257"/>
        <end position="277"/>
    </location>
</feature>
<evidence type="ECO:0000313" key="10">
    <source>
        <dbReference type="Proteomes" id="UP001208567"/>
    </source>
</evidence>
<dbReference type="CDD" id="cd06173">
    <property type="entry name" value="MFS_MefA_like"/>
    <property type="match status" value="1"/>
</dbReference>
<dbReference type="Gene3D" id="1.20.1250.20">
    <property type="entry name" value="MFS general substrate transporter like domains"/>
    <property type="match status" value="1"/>
</dbReference>
<evidence type="ECO:0000256" key="6">
    <source>
        <dbReference type="ARBA" id="ARBA00023136"/>
    </source>
</evidence>
<feature type="domain" description="Major facilitator superfamily (MFS) profile" evidence="8">
    <location>
        <begin position="308"/>
        <end position="405"/>
    </location>
</feature>
<feature type="transmembrane region" description="Helical" evidence="7">
    <location>
        <begin position="219"/>
        <end position="245"/>
    </location>
</feature>